<dbReference type="Gene3D" id="1.20.120.980">
    <property type="entry name" value="Serine carboxypeptidase S28, SKS domain"/>
    <property type="match status" value="1"/>
</dbReference>
<evidence type="ECO:0000256" key="5">
    <source>
        <dbReference type="ARBA" id="ARBA00023180"/>
    </source>
</evidence>
<evidence type="ECO:0000313" key="6">
    <source>
        <dbReference type="EMBL" id="CAD8452879.1"/>
    </source>
</evidence>
<dbReference type="Pfam" id="PF05577">
    <property type="entry name" value="Peptidase_S28"/>
    <property type="match status" value="1"/>
</dbReference>
<dbReference type="InterPro" id="IPR042269">
    <property type="entry name" value="Ser_carbopepase_S28_SKS"/>
</dbReference>
<dbReference type="EMBL" id="HBEM01017277">
    <property type="protein sequence ID" value="CAD8452879.1"/>
    <property type="molecule type" value="Transcribed_RNA"/>
</dbReference>
<dbReference type="PANTHER" id="PTHR11010">
    <property type="entry name" value="PROTEASE S28 PRO-X CARBOXYPEPTIDASE-RELATED"/>
    <property type="match status" value="1"/>
</dbReference>
<sequence length="220" mass="24003">MANYPPPDTGLQRACVSLTKSKDTPWEALREFLKGYSVKSKNLLPDANCYNLSSQIPAGPNGTISGGDWSGVGTGQSGQSWDFETCTFLIEHIGTNNVTDMFPPRNFTLEWLNDHCASRFGPDLGVPRPGELANLWGFDRLLEVGASNIIFTNGLKDGWSVGGIQSNLSDTLIAINIKDGAHHSDLSHTISGPNTTDAVKLARVKVTRILKEWLDSIPRY</sequence>
<keyword evidence="3" id="KW-0732">Signal</keyword>
<gene>
    <name evidence="6" type="ORF">LAMO00422_LOCUS11819</name>
</gene>
<reference evidence="6" key="1">
    <citation type="submission" date="2021-01" db="EMBL/GenBank/DDBJ databases">
        <authorList>
            <person name="Corre E."/>
            <person name="Pelletier E."/>
            <person name="Niang G."/>
            <person name="Scheremetjew M."/>
            <person name="Finn R."/>
            <person name="Kale V."/>
            <person name="Holt S."/>
            <person name="Cochrane G."/>
            <person name="Meng A."/>
            <person name="Brown T."/>
            <person name="Cohen L."/>
        </authorList>
    </citation>
    <scope>NUCLEOTIDE SEQUENCE</scope>
    <source>
        <strain evidence="6">CCMP2058</strain>
    </source>
</reference>
<name>A0A7S0DEX2_9EUKA</name>
<dbReference type="PANTHER" id="PTHR11010:SF38">
    <property type="entry name" value="LYSOSOMAL PRO-X CARBOXYPEPTIDASE"/>
    <property type="match status" value="1"/>
</dbReference>
<dbReference type="Gene3D" id="3.40.50.1820">
    <property type="entry name" value="alpha/beta hydrolase"/>
    <property type="match status" value="1"/>
</dbReference>
<comment type="similarity">
    <text evidence="1">Belongs to the peptidase S28 family.</text>
</comment>
<evidence type="ECO:0000256" key="2">
    <source>
        <dbReference type="ARBA" id="ARBA00022670"/>
    </source>
</evidence>
<dbReference type="GO" id="GO:0006508">
    <property type="term" value="P:proteolysis"/>
    <property type="evidence" value="ECO:0007669"/>
    <property type="project" value="UniProtKB-KW"/>
</dbReference>
<dbReference type="GO" id="GO:0008239">
    <property type="term" value="F:dipeptidyl-peptidase activity"/>
    <property type="evidence" value="ECO:0007669"/>
    <property type="project" value="TreeGrafter"/>
</dbReference>
<accession>A0A7S0DEX2</accession>
<evidence type="ECO:0000256" key="4">
    <source>
        <dbReference type="ARBA" id="ARBA00022801"/>
    </source>
</evidence>
<dbReference type="InterPro" id="IPR008758">
    <property type="entry name" value="Peptidase_S28"/>
</dbReference>
<evidence type="ECO:0000256" key="3">
    <source>
        <dbReference type="ARBA" id="ARBA00022729"/>
    </source>
</evidence>
<dbReference type="InterPro" id="IPR029058">
    <property type="entry name" value="AB_hydrolase_fold"/>
</dbReference>
<dbReference type="GO" id="GO:0070008">
    <property type="term" value="F:serine-type exopeptidase activity"/>
    <property type="evidence" value="ECO:0007669"/>
    <property type="project" value="InterPro"/>
</dbReference>
<keyword evidence="4" id="KW-0378">Hydrolase</keyword>
<protein>
    <submittedName>
        <fullName evidence="6">Uncharacterized protein</fullName>
    </submittedName>
</protein>
<proteinExistence type="inferred from homology"/>
<keyword evidence="5" id="KW-0325">Glycoprotein</keyword>
<keyword evidence="2" id="KW-0645">Protease</keyword>
<evidence type="ECO:0000256" key="1">
    <source>
        <dbReference type="ARBA" id="ARBA00011079"/>
    </source>
</evidence>
<dbReference type="AlphaFoldDB" id="A0A7S0DEX2"/>
<organism evidence="6">
    <name type="scientific">Amorphochlora amoebiformis</name>
    <dbReference type="NCBI Taxonomy" id="1561963"/>
    <lineage>
        <taxon>Eukaryota</taxon>
        <taxon>Sar</taxon>
        <taxon>Rhizaria</taxon>
        <taxon>Cercozoa</taxon>
        <taxon>Chlorarachniophyceae</taxon>
        <taxon>Amorphochlora</taxon>
    </lineage>
</organism>